<keyword evidence="2" id="KW-0812">Transmembrane</keyword>
<evidence type="ECO:0000256" key="2">
    <source>
        <dbReference type="SAM" id="Phobius"/>
    </source>
</evidence>
<dbReference type="EMBL" id="CVUD02000034">
    <property type="protein sequence ID" value="SEH58878.1"/>
    <property type="molecule type" value="Genomic_DNA"/>
</dbReference>
<reference evidence="4" key="1">
    <citation type="submission" date="2016-06" db="EMBL/GenBank/DDBJ databases">
        <authorList>
            <person name="Petersen J."/>
            <person name="Sayavedra L."/>
        </authorList>
    </citation>
    <scope>NUCLEOTIDE SEQUENCE [LARGE SCALE GENOMIC DNA]</scope>
    <source>
        <strain evidence="4">BazSymB</strain>
    </source>
</reference>
<sequence>MFKPNSKFNGNNGNKRSYYVVLDHIISGDNINKIDKIDGNHFVSGSHKITDTLTVSFINDYKITDKTNPIGFWQTILNNHSFEYSVNFKYKFKIDDTDLLYLISFDTVKGITLHTDTNLVDIYEFDDVDIDFNSFNNFKIIKTRQQIKQDKSRFWRKAILINIIFYALFLSAIFAYYQYKAGTLEVINERLLSLQSEIVDLNLEVESVKANAVVSGSSAQQHIANLLHIISGVGIQRSEIDLTQSLCVITISLDDVDMLKHLAKVNNIAIKIVRNFSKNTASVSWEVRGNE</sequence>
<dbReference type="RefSeq" id="WP_202775577.1">
    <property type="nucleotide sequence ID" value="NZ_CAESAP020000073.1"/>
</dbReference>
<evidence type="ECO:0000256" key="1">
    <source>
        <dbReference type="SAM" id="Coils"/>
    </source>
</evidence>
<feature type="coiled-coil region" evidence="1">
    <location>
        <begin position="184"/>
        <end position="211"/>
    </location>
</feature>
<evidence type="ECO:0000313" key="4">
    <source>
        <dbReference type="Proteomes" id="UP000198559"/>
    </source>
</evidence>
<evidence type="ECO:0000313" key="3">
    <source>
        <dbReference type="EMBL" id="SEH58878.1"/>
    </source>
</evidence>
<dbReference type="STRING" id="235205.BAZSYMB_SCAFFOLD00026_10"/>
<accession>A0A1H6JI88</accession>
<organism evidence="3 4">
    <name type="scientific">Bathymodiolus azoricus thioautotrophic gill symbiont</name>
    <dbReference type="NCBI Taxonomy" id="235205"/>
    <lineage>
        <taxon>Bacteria</taxon>
        <taxon>Pseudomonadati</taxon>
        <taxon>Pseudomonadota</taxon>
        <taxon>Gammaproteobacteria</taxon>
        <taxon>sulfur-oxidizing symbionts</taxon>
    </lineage>
</organism>
<feature type="transmembrane region" description="Helical" evidence="2">
    <location>
        <begin position="158"/>
        <end position="179"/>
    </location>
</feature>
<keyword evidence="2" id="KW-1133">Transmembrane helix</keyword>
<protein>
    <submittedName>
        <fullName evidence="3">Uncharacterized protein</fullName>
    </submittedName>
</protein>
<dbReference type="AlphaFoldDB" id="A0A1H6JI88"/>
<gene>
    <name evidence="3" type="ORF">BAZSYMB_SCAFFOLD00026_10</name>
</gene>
<keyword evidence="1" id="KW-0175">Coiled coil</keyword>
<name>A0A1H6JI88_9GAMM</name>
<dbReference type="Proteomes" id="UP000198559">
    <property type="component" value="Unassembled WGS sequence"/>
</dbReference>
<keyword evidence="2" id="KW-0472">Membrane</keyword>
<proteinExistence type="predicted"/>